<reference evidence="1" key="1">
    <citation type="submission" date="2021-06" db="EMBL/GenBank/DDBJ databases">
        <authorList>
            <person name="Kallberg Y."/>
            <person name="Tangrot J."/>
            <person name="Rosling A."/>
        </authorList>
    </citation>
    <scope>NUCLEOTIDE SEQUENCE</scope>
    <source>
        <strain evidence="1">MA461A</strain>
    </source>
</reference>
<accession>A0ACA9PRS9</accession>
<dbReference type="Proteomes" id="UP000789920">
    <property type="component" value="Unassembled WGS sequence"/>
</dbReference>
<gene>
    <name evidence="1" type="ORF">RPERSI_LOCUS11258</name>
</gene>
<feature type="non-terminal residue" evidence="1">
    <location>
        <position position="1"/>
    </location>
</feature>
<sequence length="129" mass="15180">TIKVINDSFKRNISDKKTDEFKKLLDNNRKNLIRLNNTIGKIAHHLTNIIQENDKSKLDIIVNLNLKNRLKNKKLRLFDNKYKIFEIDDSIWEGKPFSMPDEIEKAIVSLNNNFKKLNAELETQTQNTL</sequence>
<name>A0ACA9PRS9_9GLOM</name>
<dbReference type="EMBL" id="CAJVQC010022994">
    <property type="protein sequence ID" value="CAG8720463.1"/>
    <property type="molecule type" value="Genomic_DNA"/>
</dbReference>
<proteinExistence type="predicted"/>
<organism evidence="1 2">
    <name type="scientific">Racocetra persica</name>
    <dbReference type="NCBI Taxonomy" id="160502"/>
    <lineage>
        <taxon>Eukaryota</taxon>
        <taxon>Fungi</taxon>
        <taxon>Fungi incertae sedis</taxon>
        <taxon>Mucoromycota</taxon>
        <taxon>Glomeromycotina</taxon>
        <taxon>Glomeromycetes</taxon>
        <taxon>Diversisporales</taxon>
        <taxon>Gigasporaceae</taxon>
        <taxon>Racocetra</taxon>
    </lineage>
</organism>
<protein>
    <submittedName>
        <fullName evidence="1">28463_t:CDS:1</fullName>
    </submittedName>
</protein>
<evidence type="ECO:0000313" key="1">
    <source>
        <dbReference type="EMBL" id="CAG8720463.1"/>
    </source>
</evidence>
<evidence type="ECO:0000313" key="2">
    <source>
        <dbReference type="Proteomes" id="UP000789920"/>
    </source>
</evidence>
<comment type="caution">
    <text evidence="1">The sequence shown here is derived from an EMBL/GenBank/DDBJ whole genome shotgun (WGS) entry which is preliminary data.</text>
</comment>
<keyword evidence="2" id="KW-1185">Reference proteome</keyword>